<protein>
    <submittedName>
        <fullName evidence="9">General substrate transporter</fullName>
    </submittedName>
</protein>
<proteinExistence type="inferred from homology"/>
<dbReference type="InterPro" id="IPR036259">
    <property type="entry name" value="MFS_trans_sf"/>
</dbReference>
<feature type="transmembrane region" description="Helical" evidence="7">
    <location>
        <begin position="443"/>
        <end position="466"/>
    </location>
</feature>
<dbReference type="GO" id="GO:0015149">
    <property type="term" value="F:hexose transmembrane transporter activity"/>
    <property type="evidence" value="ECO:0007669"/>
    <property type="project" value="TreeGrafter"/>
</dbReference>
<organism evidence="9 10">
    <name type="scientific">Plectosphaerella cucumerina</name>
    <dbReference type="NCBI Taxonomy" id="40658"/>
    <lineage>
        <taxon>Eukaryota</taxon>
        <taxon>Fungi</taxon>
        <taxon>Dikarya</taxon>
        <taxon>Ascomycota</taxon>
        <taxon>Pezizomycotina</taxon>
        <taxon>Sordariomycetes</taxon>
        <taxon>Hypocreomycetidae</taxon>
        <taxon>Glomerellales</taxon>
        <taxon>Plectosphaerellaceae</taxon>
        <taxon>Plectosphaerella</taxon>
    </lineage>
</organism>
<dbReference type="Gene3D" id="1.20.1250.20">
    <property type="entry name" value="MFS general substrate transporter like domains"/>
    <property type="match status" value="1"/>
</dbReference>
<dbReference type="PANTHER" id="PTHR23503:SF8">
    <property type="entry name" value="FACILITATED GLUCOSE TRANSPORTER PROTEIN 1"/>
    <property type="match status" value="1"/>
</dbReference>
<dbReference type="InterPro" id="IPR020846">
    <property type="entry name" value="MFS_dom"/>
</dbReference>
<feature type="transmembrane region" description="Helical" evidence="7">
    <location>
        <begin position="316"/>
        <end position="339"/>
    </location>
</feature>
<gene>
    <name evidence="9" type="ORF">B0T11DRAFT_306850</name>
</gene>
<dbReference type="PROSITE" id="PS00217">
    <property type="entry name" value="SUGAR_TRANSPORT_2"/>
    <property type="match status" value="1"/>
</dbReference>
<comment type="similarity">
    <text evidence="2">Belongs to the major facilitator superfamily. Sugar transporter (TC 2.A.1.1) family.</text>
</comment>
<feature type="transmembrane region" description="Helical" evidence="7">
    <location>
        <begin position="407"/>
        <end position="431"/>
    </location>
</feature>
<feature type="transmembrane region" description="Helical" evidence="7">
    <location>
        <begin position="478"/>
        <end position="498"/>
    </location>
</feature>
<feature type="transmembrane region" description="Helical" evidence="7">
    <location>
        <begin position="179"/>
        <end position="201"/>
    </location>
</feature>
<dbReference type="EMBL" id="JAGPXD010000004">
    <property type="protein sequence ID" value="KAH7358749.1"/>
    <property type="molecule type" value="Genomic_DNA"/>
</dbReference>
<dbReference type="AlphaFoldDB" id="A0A8K0TD57"/>
<feature type="domain" description="Major facilitator superfamily (MFS) profile" evidence="8">
    <location>
        <begin position="21"/>
        <end position="502"/>
    </location>
</feature>
<accession>A0A8K0TD57</accession>
<dbReference type="PRINTS" id="PR00171">
    <property type="entry name" value="SUGRTRNSPORT"/>
</dbReference>
<comment type="subcellular location">
    <subcellularLocation>
        <location evidence="1">Membrane</location>
        <topology evidence="1">Multi-pass membrane protein</topology>
    </subcellularLocation>
</comment>
<dbReference type="GO" id="GO:0016020">
    <property type="term" value="C:membrane"/>
    <property type="evidence" value="ECO:0007669"/>
    <property type="project" value="UniProtKB-SubCell"/>
</dbReference>
<reference evidence="9" key="1">
    <citation type="journal article" date="2021" name="Nat. Commun.">
        <title>Genetic determinants of endophytism in the Arabidopsis root mycobiome.</title>
        <authorList>
            <person name="Mesny F."/>
            <person name="Miyauchi S."/>
            <person name="Thiergart T."/>
            <person name="Pickel B."/>
            <person name="Atanasova L."/>
            <person name="Karlsson M."/>
            <person name="Huettel B."/>
            <person name="Barry K.W."/>
            <person name="Haridas S."/>
            <person name="Chen C."/>
            <person name="Bauer D."/>
            <person name="Andreopoulos W."/>
            <person name="Pangilinan J."/>
            <person name="LaButti K."/>
            <person name="Riley R."/>
            <person name="Lipzen A."/>
            <person name="Clum A."/>
            <person name="Drula E."/>
            <person name="Henrissat B."/>
            <person name="Kohler A."/>
            <person name="Grigoriev I.V."/>
            <person name="Martin F.M."/>
            <person name="Hacquard S."/>
        </authorList>
    </citation>
    <scope>NUCLEOTIDE SEQUENCE</scope>
    <source>
        <strain evidence="9">MPI-CAGE-AT-0016</strain>
    </source>
</reference>
<evidence type="ECO:0000256" key="4">
    <source>
        <dbReference type="ARBA" id="ARBA00022692"/>
    </source>
</evidence>
<keyword evidence="4 7" id="KW-0812">Transmembrane</keyword>
<evidence type="ECO:0000256" key="7">
    <source>
        <dbReference type="SAM" id="Phobius"/>
    </source>
</evidence>
<keyword evidence="6 7" id="KW-0472">Membrane</keyword>
<dbReference type="PROSITE" id="PS50850">
    <property type="entry name" value="MFS"/>
    <property type="match status" value="1"/>
</dbReference>
<evidence type="ECO:0000259" key="8">
    <source>
        <dbReference type="PROSITE" id="PS50850"/>
    </source>
</evidence>
<dbReference type="InterPro" id="IPR045263">
    <property type="entry name" value="GLUT"/>
</dbReference>
<feature type="transmembrane region" description="Helical" evidence="7">
    <location>
        <begin position="89"/>
        <end position="112"/>
    </location>
</feature>
<evidence type="ECO:0000313" key="9">
    <source>
        <dbReference type="EMBL" id="KAH7358749.1"/>
    </source>
</evidence>
<dbReference type="Proteomes" id="UP000813385">
    <property type="component" value="Unassembled WGS sequence"/>
</dbReference>
<dbReference type="Pfam" id="PF00083">
    <property type="entry name" value="Sugar_tr"/>
    <property type="match status" value="1"/>
</dbReference>
<feature type="transmembrane region" description="Helical" evidence="7">
    <location>
        <begin position="351"/>
        <end position="373"/>
    </location>
</feature>
<feature type="transmembrane region" description="Helical" evidence="7">
    <location>
        <begin position="380"/>
        <end position="401"/>
    </location>
</feature>
<dbReference type="OrthoDB" id="4540492at2759"/>
<evidence type="ECO:0000256" key="6">
    <source>
        <dbReference type="ARBA" id="ARBA00023136"/>
    </source>
</evidence>
<feature type="transmembrane region" description="Helical" evidence="7">
    <location>
        <begin position="124"/>
        <end position="144"/>
    </location>
</feature>
<name>A0A8K0TD57_9PEZI</name>
<evidence type="ECO:0000256" key="1">
    <source>
        <dbReference type="ARBA" id="ARBA00004141"/>
    </source>
</evidence>
<keyword evidence="3" id="KW-0813">Transport</keyword>
<evidence type="ECO:0000256" key="5">
    <source>
        <dbReference type="ARBA" id="ARBA00022989"/>
    </source>
</evidence>
<comment type="caution">
    <text evidence="9">The sequence shown here is derived from an EMBL/GenBank/DDBJ whole genome shotgun (WGS) entry which is preliminary data.</text>
</comment>
<dbReference type="InterPro" id="IPR005828">
    <property type="entry name" value="MFS_sugar_transport-like"/>
</dbReference>
<keyword evidence="10" id="KW-1185">Reference proteome</keyword>
<evidence type="ECO:0000256" key="3">
    <source>
        <dbReference type="ARBA" id="ARBA00022448"/>
    </source>
</evidence>
<feature type="transmembrane region" description="Helical" evidence="7">
    <location>
        <begin position="150"/>
        <end position="167"/>
    </location>
</feature>
<keyword evidence="5 7" id="KW-1133">Transmembrane helix</keyword>
<sequence>MVLPTRVRQCADEITLHLLLLIAIVTLGPLQFGLHLAELNTPQDVITCRKKAVSTGAGGVKETIKNFWHSSKPEPAPGFFPDCIPMDDAAFSTVSAIFTVGGFIGALASGPFASSRGRLAAMRVTALVFLLGSALETLAPGAVVLGLGRLLSGVGAGAATVVVPLYISEISPPKYRGLFGTMTQVSINVGILLTQTLGYFLSHGAAWRYILGAGVVVAAVQAIGLLLVPESPNWLAANGQPTKARQHLQRIRGTDHDISEETATWGGDAATAEQEGLLSPALSENSRRGSNSSGPKDAPVHVGVLQVAKDPLYRGAIAAVVIVMFAQQLGGINAVMMYSTSLLQNAISVKSALLTILVSVVNLFSTLACSVLPDKLGRKTCIIISGTGQGVAALLLAISIGLGSKTIAAVLVVVFVAFFAVGLGPVPFILASEMVGQEAVGATQSWALGANYFATFLVAQFFPIVNNALNDLWGGSGYVFYLFAIFAGVSMTLVMLFVPETKGKRDADEVWGRERRLD</sequence>
<dbReference type="SUPFAM" id="SSF103473">
    <property type="entry name" value="MFS general substrate transporter"/>
    <property type="match status" value="1"/>
</dbReference>
<dbReference type="PANTHER" id="PTHR23503">
    <property type="entry name" value="SOLUTE CARRIER FAMILY 2"/>
    <property type="match status" value="1"/>
</dbReference>
<dbReference type="InterPro" id="IPR003663">
    <property type="entry name" value="Sugar/inositol_transpt"/>
</dbReference>
<feature type="transmembrane region" description="Helical" evidence="7">
    <location>
        <begin position="207"/>
        <end position="228"/>
    </location>
</feature>
<dbReference type="InterPro" id="IPR005829">
    <property type="entry name" value="Sugar_transporter_CS"/>
</dbReference>
<feature type="transmembrane region" description="Helical" evidence="7">
    <location>
        <begin position="14"/>
        <end position="34"/>
    </location>
</feature>
<evidence type="ECO:0000256" key="2">
    <source>
        <dbReference type="ARBA" id="ARBA00010992"/>
    </source>
</evidence>
<evidence type="ECO:0000313" key="10">
    <source>
        <dbReference type="Proteomes" id="UP000813385"/>
    </source>
</evidence>